<dbReference type="EMBL" id="CAAKMV010000123">
    <property type="protein sequence ID" value="VIO56119.1"/>
    <property type="molecule type" value="Genomic_DNA"/>
</dbReference>
<evidence type="ECO:0000259" key="1">
    <source>
        <dbReference type="Pfam" id="PF17111"/>
    </source>
</evidence>
<name>A0A4U9FA75_GIBZA</name>
<sequence>MADPLSIAASIVGIIAATFEGIGLLSSAINNIRHAPESLRSIQSELAQLKPLLARLDFAISETPAELVLSPEIKLALENCNRACTDFSVFLTHWTRHSNGDKSSFFDNAKIGVLRQRRIRLFNDQLSQSIKILSVTLDTATYLKMSRQEGLEKELGDKMLLNLESRITKGVNEARDDLKAAIKYERGVLELHENEDGDKRALLNEIIRQKGMIEAFQRTSEEALKATVSERTKQNIRDVKTTGNSIALAGLINTDREETNIEQNISQIHTDGHSISVAGVAKNLDIYSMFSQMRSLE</sequence>
<gene>
    <name evidence="2" type="ORF">FUG_LOCUS202756</name>
</gene>
<dbReference type="InterPro" id="IPR031348">
    <property type="entry name" value="PigL_N"/>
</dbReference>
<feature type="domain" description="Azaphilone pigments biosynthesis cluster protein L N-terminal" evidence="1">
    <location>
        <begin position="2"/>
        <end position="152"/>
    </location>
</feature>
<dbReference type="Pfam" id="PF17111">
    <property type="entry name" value="PigL_N"/>
    <property type="match status" value="1"/>
</dbReference>
<organism evidence="2">
    <name type="scientific">Gibberella zeae</name>
    <name type="common">Wheat head blight fungus</name>
    <name type="synonym">Fusarium graminearum</name>
    <dbReference type="NCBI Taxonomy" id="5518"/>
    <lineage>
        <taxon>Eukaryota</taxon>
        <taxon>Fungi</taxon>
        <taxon>Dikarya</taxon>
        <taxon>Ascomycota</taxon>
        <taxon>Pezizomycotina</taxon>
        <taxon>Sordariomycetes</taxon>
        <taxon>Hypocreomycetidae</taxon>
        <taxon>Hypocreales</taxon>
        <taxon>Nectriaceae</taxon>
        <taxon>Fusarium</taxon>
    </lineage>
</organism>
<accession>A0A4U9FA75</accession>
<evidence type="ECO:0000313" key="2">
    <source>
        <dbReference type="EMBL" id="VIO56119.1"/>
    </source>
</evidence>
<dbReference type="AlphaFoldDB" id="A0A4U9FA75"/>
<proteinExistence type="predicted"/>
<protein>
    <recommendedName>
        <fullName evidence="1">Azaphilone pigments biosynthesis cluster protein L N-terminal domain-containing protein</fullName>
    </recommendedName>
</protein>
<reference evidence="2" key="1">
    <citation type="submission" date="2019-04" db="EMBL/GenBank/DDBJ databases">
        <authorList>
            <person name="Melise S."/>
            <person name="Noan J."/>
            <person name="Okalmin O."/>
        </authorList>
    </citation>
    <scope>NUCLEOTIDE SEQUENCE</scope>
    <source>
        <strain evidence="2">FN9</strain>
    </source>
</reference>
<dbReference type="OrthoDB" id="432483at2759"/>